<feature type="region of interest" description="Disordered" evidence="1">
    <location>
        <begin position="1"/>
        <end position="137"/>
    </location>
</feature>
<reference evidence="3" key="2">
    <citation type="submission" date="2021-11" db="EMBL/GenBank/DDBJ databases">
        <authorList>
            <consortium name="Genoscope - CEA"/>
            <person name="William W."/>
        </authorList>
    </citation>
    <scope>NUCLEOTIDE SEQUENCE</scope>
</reference>
<name>A0A7S4A0H9_9STRA</name>
<dbReference type="EMBL" id="HBIW01018041">
    <property type="protein sequence ID" value="CAE0700101.1"/>
    <property type="molecule type" value="Transcribed_RNA"/>
</dbReference>
<organism evidence="2">
    <name type="scientific">Pelagomonas calceolata</name>
    <dbReference type="NCBI Taxonomy" id="35677"/>
    <lineage>
        <taxon>Eukaryota</taxon>
        <taxon>Sar</taxon>
        <taxon>Stramenopiles</taxon>
        <taxon>Ochrophyta</taxon>
        <taxon>Pelagophyceae</taxon>
        <taxon>Pelagomonadales</taxon>
        <taxon>Pelagomonadaceae</taxon>
        <taxon>Pelagomonas</taxon>
    </lineage>
</organism>
<dbReference type="AlphaFoldDB" id="A0A7S4A0H9"/>
<sequence length="882" mass="94474">MEARPLGENAERRDDTTDARKRKRAAASPQNSRRRSTQTPRETLSPSAAAALEAFVGGEDSGRRKTADVETVRALERCLGPSGGDDDRTWAGPALPRDDNDRTATEGEIEALRRTVSQPPQRRQSIAPPKKGTGARAYEELLGTRAELLDEDTGEPARTGLEFVSAAAHLPYPGQALDEGDALLPAGTPPAEDAHAVAARRRAEALALEADLAPRSPEAPPPRLKSCLSSSKKRRPSASPQNVTFAAGATTMEFERSDPPSALKSRRPQTVDVERRSSAPSRATSPPPPSQERRHTIENSAALARWTIAHGDTRGPRPLTSPRRASGRFDHDDASDTSSADSEECQAPRRSWAQAMELTGDLRRPELSPVVEESSPDSDRSTPQPTIPLEDHLGDLLALPPAHQRARPSETVQLEADLGAMLEAVRPAPPPQEDVTMEDAALDTTQLLASLGLDDASLSKDAPGDVAADDETGRQLAAALAAAELTGDDDDGALVAATLAARSEAQALREAAAKIREAADECRRRSANILRTSASDVELAARVAPEVASSVVEAAKTFGRTVVLAASADADQRITRAFDMARVDVEQRERECMDAITALSEQEKAGDNIDAQAERLRQDAEHTIQQRRRSGISEETWDATIAAKLAAGLEPWTPRTDGILDFPHALYGTWLSVEVAADRLMGRRERLDDDKDLMLKALRKARGTDACATALFDAPATWLHPRASGGRSFEVMGNDVEVLSLFASKLARFAKELFRLEHRCDVRGVAFGETDCVVDCRVASSVRPAGLRVEFRVARGYPAAGFERAGLIGADGLLSVRLAASRGDDMLVGAAERALSARGLCGERKDGWFAAKSTPGSLLRTLACVQGACDAPDGSAILQPAQ</sequence>
<evidence type="ECO:0000313" key="2">
    <source>
        <dbReference type="EMBL" id="CAE0700101.1"/>
    </source>
</evidence>
<keyword evidence="4" id="KW-1185">Reference proteome</keyword>
<feature type="compositionally biased region" description="Polar residues" evidence="1">
    <location>
        <begin position="115"/>
        <end position="124"/>
    </location>
</feature>
<evidence type="ECO:0000313" key="3">
    <source>
        <dbReference type="EMBL" id="CAH0365300.1"/>
    </source>
</evidence>
<feature type="compositionally biased region" description="Polar residues" evidence="1">
    <location>
        <begin position="37"/>
        <end position="46"/>
    </location>
</feature>
<dbReference type="Proteomes" id="UP000789595">
    <property type="component" value="Unassembled WGS sequence"/>
</dbReference>
<feature type="compositionally biased region" description="Basic and acidic residues" evidence="1">
    <location>
        <begin position="60"/>
        <end position="76"/>
    </location>
</feature>
<dbReference type="EMBL" id="CAKKNE010000001">
    <property type="protein sequence ID" value="CAH0365300.1"/>
    <property type="molecule type" value="Genomic_DNA"/>
</dbReference>
<proteinExistence type="predicted"/>
<evidence type="ECO:0000256" key="1">
    <source>
        <dbReference type="SAM" id="MobiDB-lite"/>
    </source>
</evidence>
<protein>
    <submittedName>
        <fullName evidence="2">Uncharacterized protein</fullName>
    </submittedName>
</protein>
<gene>
    <name evidence="2" type="ORF">PCAL00307_LOCUS15537</name>
    <name evidence="3" type="ORF">PECAL_1P17330</name>
</gene>
<evidence type="ECO:0000313" key="4">
    <source>
        <dbReference type="Proteomes" id="UP000789595"/>
    </source>
</evidence>
<reference evidence="2" key="1">
    <citation type="submission" date="2021-01" db="EMBL/GenBank/DDBJ databases">
        <authorList>
            <person name="Corre E."/>
            <person name="Pelletier E."/>
            <person name="Niang G."/>
            <person name="Scheremetjew M."/>
            <person name="Finn R."/>
            <person name="Kale V."/>
            <person name="Holt S."/>
            <person name="Cochrane G."/>
            <person name="Meng A."/>
            <person name="Brown T."/>
            <person name="Cohen L."/>
        </authorList>
    </citation>
    <scope>NUCLEOTIDE SEQUENCE</scope>
    <source>
        <strain evidence="2">CCMP1756</strain>
    </source>
</reference>
<feature type="compositionally biased region" description="Basic and acidic residues" evidence="1">
    <location>
        <begin position="1"/>
        <end position="19"/>
    </location>
</feature>
<feature type="compositionally biased region" description="Basic and acidic residues" evidence="1">
    <location>
        <begin position="96"/>
        <end position="113"/>
    </location>
</feature>
<feature type="region of interest" description="Disordered" evidence="1">
    <location>
        <begin position="210"/>
        <end position="391"/>
    </location>
</feature>
<accession>A0A7S4A0H9</accession>